<keyword evidence="7 12" id="KW-0472">Membrane</keyword>
<keyword evidence="15" id="KW-1185">Reference proteome</keyword>
<evidence type="ECO:0000313" key="14">
    <source>
        <dbReference type="EMBL" id="CAG7724747.1"/>
    </source>
</evidence>
<keyword evidence="8" id="KW-0675">Receptor</keyword>
<name>A0A8J2JPT7_9HEXA</name>
<evidence type="ECO:0000256" key="8">
    <source>
        <dbReference type="ARBA" id="ARBA00023170"/>
    </source>
</evidence>
<keyword evidence="9" id="KW-0325">Glycoprotein</keyword>
<dbReference type="InterPro" id="IPR019594">
    <property type="entry name" value="Glu/Gly-bd"/>
</dbReference>
<comment type="subcellular location">
    <subcellularLocation>
        <location evidence="1">Cell membrane</location>
        <topology evidence="1">Multi-pass membrane protein</topology>
    </subcellularLocation>
</comment>
<gene>
    <name evidence="14" type="ORF">AFUS01_LOCUS13747</name>
</gene>
<dbReference type="EMBL" id="CAJVCH010113345">
    <property type="protein sequence ID" value="CAG7724747.1"/>
    <property type="molecule type" value="Genomic_DNA"/>
</dbReference>
<feature type="transmembrane region" description="Helical" evidence="12">
    <location>
        <begin position="334"/>
        <end position="356"/>
    </location>
</feature>
<evidence type="ECO:0000256" key="6">
    <source>
        <dbReference type="ARBA" id="ARBA00023065"/>
    </source>
</evidence>
<evidence type="ECO:0000256" key="3">
    <source>
        <dbReference type="ARBA" id="ARBA00022475"/>
    </source>
</evidence>
<evidence type="ECO:0000256" key="1">
    <source>
        <dbReference type="ARBA" id="ARBA00004651"/>
    </source>
</evidence>
<dbReference type="AlphaFoldDB" id="A0A8J2JPT7"/>
<keyword evidence="5 12" id="KW-1133">Transmembrane helix</keyword>
<evidence type="ECO:0000259" key="13">
    <source>
        <dbReference type="SMART" id="SM00918"/>
    </source>
</evidence>
<dbReference type="InterPro" id="IPR052192">
    <property type="entry name" value="Insect_Ionotropic_Sensory_Rcpt"/>
</dbReference>
<evidence type="ECO:0000256" key="11">
    <source>
        <dbReference type="ARBA" id="ARBA00023303"/>
    </source>
</evidence>
<accession>A0A8J2JPT7</accession>
<evidence type="ECO:0000256" key="12">
    <source>
        <dbReference type="SAM" id="Phobius"/>
    </source>
</evidence>
<protein>
    <recommendedName>
        <fullName evidence="13">Ionotropic glutamate receptor L-glutamate and glycine-binding domain-containing protein</fullName>
    </recommendedName>
</protein>
<reference evidence="14" key="1">
    <citation type="submission" date="2021-06" db="EMBL/GenBank/DDBJ databases">
        <authorList>
            <person name="Hodson N. C."/>
            <person name="Mongue J. A."/>
            <person name="Jaron S. K."/>
        </authorList>
    </citation>
    <scope>NUCLEOTIDE SEQUENCE</scope>
</reference>
<keyword evidence="11" id="KW-0407">Ion channel</keyword>
<dbReference type="GO" id="GO:0015276">
    <property type="term" value="F:ligand-gated monoatomic ion channel activity"/>
    <property type="evidence" value="ECO:0007669"/>
    <property type="project" value="InterPro"/>
</dbReference>
<keyword evidence="4 12" id="KW-0812">Transmembrane</keyword>
<proteinExistence type="predicted"/>
<dbReference type="GO" id="GO:0005886">
    <property type="term" value="C:plasma membrane"/>
    <property type="evidence" value="ECO:0007669"/>
    <property type="project" value="UniProtKB-SubCell"/>
</dbReference>
<keyword evidence="2" id="KW-0813">Transport</keyword>
<organism evidence="14 15">
    <name type="scientific">Allacma fusca</name>
    <dbReference type="NCBI Taxonomy" id="39272"/>
    <lineage>
        <taxon>Eukaryota</taxon>
        <taxon>Metazoa</taxon>
        <taxon>Ecdysozoa</taxon>
        <taxon>Arthropoda</taxon>
        <taxon>Hexapoda</taxon>
        <taxon>Collembola</taxon>
        <taxon>Symphypleona</taxon>
        <taxon>Sminthuridae</taxon>
        <taxon>Allacma</taxon>
    </lineage>
</organism>
<comment type="caution">
    <text evidence="14">The sequence shown here is derived from an EMBL/GenBank/DDBJ whole genome shotgun (WGS) entry which is preliminary data.</text>
</comment>
<evidence type="ECO:0000256" key="9">
    <source>
        <dbReference type="ARBA" id="ARBA00023180"/>
    </source>
</evidence>
<dbReference type="PANTHER" id="PTHR42643:SF24">
    <property type="entry name" value="IONOTROPIC RECEPTOR 60A"/>
    <property type="match status" value="1"/>
</dbReference>
<evidence type="ECO:0000256" key="4">
    <source>
        <dbReference type="ARBA" id="ARBA00022692"/>
    </source>
</evidence>
<dbReference type="SMART" id="SM00918">
    <property type="entry name" value="Lig_chan-Glu_bd"/>
    <property type="match status" value="1"/>
</dbReference>
<evidence type="ECO:0000313" key="15">
    <source>
        <dbReference type="Proteomes" id="UP000708208"/>
    </source>
</evidence>
<keyword evidence="3" id="KW-1003">Cell membrane</keyword>
<dbReference type="OrthoDB" id="5984008at2759"/>
<evidence type="ECO:0000256" key="7">
    <source>
        <dbReference type="ARBA" id="ARBA00023136"/>
    </source>
</evidence>
<feature type="domain" description="Ionotropic glutamate receptor L-glutamate and glycine-binding" evidence="13">
    <location>
        <begin position="229"/>
        <end position="280"/>
    </location>
</feature>
<feature type="transmembrane region" description="Helical" evidence="12">
    <location>
        <begin position="392"/>
        <end position="413"/>
    </location>
</feature>
<evidence type="ECO:0000256" key="2">
    <source>
        <dbReference type="ARBA" id="ARBA00022448"/>
    </source>
</evidence>
<dbReference type="PANTHER" id="PTHR42643">
    <property type="entry name" value="IONOTROPIC RECEPTOR 20A-RELATED"/>
    <property type="match status" value="1"/>
</dbReference>
<dbReference type="Pfam" id="PF10613">
    <property type="entry name" value="Lig_chan-Glu_bd"/>
    <property type="match status" value="1"/>
</dbReference>
<keyword evidence="6" id="KW-0406">Ion transport</keyword>
<sequence length="705" mass="79549">MLKITLSFKIQVFQPKTPETFFTSRIINLKYFSGCTLLHVPQNFESKVLDHSEILGIASILLLSNLSNLKSKLDVLRIKKYSSLCTVAIVDVYKDVSKRIEEVTQLLTNPIYTPLTLPNQDYYIFRTQKGNHMDEILQHPLISFKFSFKLVLASGSASQNVIVKSLCLLCNPRHPSLIDLSNEIISASDASLHRILFPDFQHNFKGKLLRASLFTRPSSTIHVQKVNGLYVPLKTGGVGLRTFITLAEKLNFTYSFIPETAMGIRQKNGTWNGIIGDVLHGRADFGLTNAVVLSRLLVVDFAHPFAYLHLGFVHGPALKIYSWESIFWPFNPQMWMWIIGSSIAVIAFLHTFFYCTRKAGLERDLDNWSSPSIFGFVGASFVTQITEEPKGLPMQWFTLSWYQFIIIITTLYLSRMFELYVEPPTESVPEDFSELAKSDYGISMTYFGGAVQDFFQNSADGSSHKNISYRMKKQTVLGCHQDAQIPKCACIAFDLVAETVIRARLGDKHGRSNLTLRRTADFGFPFAFSIPKRWIFKETVNRVVGSLFECGFELNWKFQTFKELRRDRFMKEAAANNNPSGEGDRDEAEEDLSLTMKHLTGAFSILQAGLSLCLVNFVLEVCQLIFWRGVKNKHSIEPNLPISSITIAKRETTATSSINTDEFKASSTESAKNPTTLTLNVENMLSESDCKLTYPPVGIDSGQQV</sequence>
<evidence type="ECO:0000256" key="10">
    <source>
        <dbReference type="ARBA" id="ARBA00023286"/>
    </source>
</evidence>
<evidence type="ECO:0000256" key="5">
    <source>
        <dbReference type="ARBA" id="ARBA00022989"/>
    </source>
</evidence>
<keyword evidence="10" id="KW-1071">Ligand-gated ion channel</keyword>
<dbReference type="Proteomes" id="UP000708208">
    <property type="component" value="Unassembled WGS sequence"/>
</dbReference>